<dbReference type="OrthoDB" id="9759736at2"/>
<organism evidence="4">
    <name type="scientific">Kuenenia stuttgartiensis</name>
    <dbReference type="NCBI Taxonomy" id="174633"/>
    <lineage>
        <taxon>Bacteria</taxon>
        <taxon>Pseudomonadati</taxon>
        <taxon>Planctomycetota</taxon>
        <taxon>Candidatus Brocadiia</taxon>
        <taxon>Candidatus Brocadiales</taxon>
        <taxon>Candidatus Brocadiaceae</taxon>
        <taxon>Candidatus Kuenenia</taxon>
    </lineage>
</organism>
<dbReference type="Proteomes" id="UP000221734">
    <property type="component" value="Chromosome Kuenenia_stuttgartiensis_MBR1"/>
</dbReference>
<gene>
    <name evidence="5" type="ORF">KsCSTR_06480</name>
    <name evidence="6" type="ORF">KSMBR1_1600</name>
    <name evidence="4" type="ORF">kustd1848</name>
</gene>
<dbReference type="GO" id="GO:0003676">
    <property type="term" value="F:nucleic acid binding"/>
    <property type="evidence" value="ECO:0007669"/>
    <property type="project" value="InterPro"/>
</dbReference>
<dbReference type="CDD" id="cd06130">
    <property type="entry name" value="DNA_pol_III_epsilon_like"/>
    <property type="match status" value="1"/>
</dbReference>
<evidence type="ECO:0000259" key="3">
    <source>
        <dbReference type="SMART" id="SM00479"/>
    </source>
</evidence>
<dbReference type="Gene3D" id="3.30.420.10">
    <property type="entry name" value="Ribonuclease H-like superfamily/Ribonuclease H"/>
    <property type="match status" value="1"/>
</dbReference>
<reference evidence="5 8" key="5">
    <citation type="submission" date="2020-02" db="EMBL/GenBank/DDBJ databases">
        <title>Newly sequenced genome of strain CSTR1 showed variability in Candidatus Kuenenia stuttgartiensis genomes.</title>
        <authorList>
            <person name="Ding C."/>
            <person name="Adrian L."/>
        </authorList>
    </citation>
    <scope>NUCLEOTIDE SEQUENCE [LARGE SCALE GENOMIC DNA]</scope>
    <source>
        <strain evidence="5 8">CSTR1</strain>
    </source>
</reference>
<feature type="domain" description="Exonuclease" evidence="3">
    <location>
        <begin position="2"/>
        <end position="166"/>
    </location>
</feature>
<dbReference type="GO" id="GO:0008408">
    <property type="term" value="F:3'-5' exonuclease activity"/>
    <property type="evidence" value="ECO:0007669"/>
    <property type="project" value="TreeGrafter"/>
</dbReference>
<keyword evidence="4" id="KW-0548">Nucleotidyltransferase</keyword>
<dbReference type="PANTHER" id="PTHR30231:SF42">
    <property type="entry name" value="EXONUCLEASE"/>
    <property type="match status" value="1"/>
</dbReference>
<reference evidence="4" key="2">
    <citation type="submission" date="2006-01" db="EMBL/GenBank/DDBJ databases">
        <authorList>
            <person name="Genoscope"/>
        </authorList>
    </citation>
    <scope>NUCLEOTIDE SEQUENCE</scope>
</reference>
<evidence type="ECO:0000313" key="8">
    <source>
        <dbReference type="Proteomes" id="UP000501926"/>
    </source>
</evidence>
<keyword evidence="7" id="KW-1185">Reference proteome</keyword>
<evidence type="ECO:0000256" key="2">
    <source>
        <dbReference type="ARBA" id="ARBA00026073"/>
    </source>
</evidence>
<dbReference type="RefSeq" id="WP_099324835.1">
    <property type="nucleotide sequence ID" value="NZ_CP049055.1"/>
</dbReference>
<dbReference type="GO" id="GO:0005829">
    <property type="term" value="C:cytosol"/>
    <property type="evidence" value="ECO:0007669"/>
    <property type="project" value="TreeGrafter"/>
</dbReference>
<dbReference type="SUPFAM" id="SSF53098">
    <property type="entry name" value="Ribonuclease H-like"/>
    <property type="match status" value="1"/>
</dbReference>
<keyword evidence="4" id="KW-0540">Nuclease</keyword>
<dbReference type="EC" id="2.7.7.7" evidence="4 5"/>
<evidence type="ECO:0000313" key="6">
    <source>
        <dbReference type="EMBL" id="SOH04099.1"/>
    </source>
</evidence>
<dbReference type="GO" id="GO:0003887">
    <property type="term" value="F:DNA-directed DNA polymerase activity"/>
    <property type="evidence" value="ECO:0007669"/>
    <property type="project" value="UniProtKB-EC"/>
</dbReference>
<evidence type="ECO:0000256" key="1">
    <source>
        <dbReference type="ARBA" id="ARBA00025483"/>
    </source>
</evidence>
<evidence type="ECO:0000313" key="5">
    <source>
        <dbReference type="EMBL" id="QII10027.1"/>
    </source>
</evidence>
<keyword evidence="4" id="KW-0808">Transferase</keyword>
<comment type="function">
    <text evidence="1">DNA polymerase III is a complex, multichain enzyme responsible for most of the replicative synthesis in bacteria. The epsilon subunit contain the editing function and is a proofreading 3'-5' exonuclease.</text>
</comment>
<dbReference type="InterPro" id="IPR036397">
    <property type="entry name" value="RNaseH_sf"/>
</dbReference>
<comment type="subunit">
    <text evidence="2">DNA polymerase III contains a core (composed of alpha, epsilon and theta chains) that associates with a tau subunit. This core dimerizes to form the POLIII' complex. PolIII' associates with the gamma complex (composed of gamma, delta, delta', psi and chi chains) and with the beta chain to form the complete DNA polymerase III complex.</text>
</comment>
<dbReference type="EMBL" id="CT573072">
    <property type="protein sequence ID" value="CAJ72593.1"/>
    <property type="molecule type" value="Genomic_DNA"/>
</dbReference>
<reference evidence="4" key="1">
    <citation type="journal article" date="2006" name="Nature">
        <title>Deciphering the evolution and metabolism of an anammox bacterium from a community genome.</title>
        <authorList>
            <person name="Strous M."/>
            <person name="Pelletier E."/>
            <person name="Mangenot S."/>
            <person name="Rattei T."/>
            <person name="Lehner A."/>
            <person name="Taylor M.W."/>
            <person name="Horn M."/>
            <person name="Daims H."/>
            <person name="Bartol-Mavel D."/>
            <person name="Wincker P."/>
            <person name="Barbe V."/>
            <person name="Fonknechten N."/>
            <person name="Vallenet D."/>
            <person name="Segurens B."/>
            <person name="Schenowitz-Truong C."/>
            <person name="Medigue C."/>
            <person name="Collingro A."/>
            <person name="Snel B."/>
            <person name="Dutilh B.E."/>
            <person name="OpDenCamp H.J.M."/>
            <person name="vanDerDrift C."/>
            <person name="Cirpus I."/>
            <person name="vanDePas-Schoonen K.T."/>
            <person name="Harhangi H.R."/>
            <person name="vanNiftrik L."/>
            <person name="Schmid M."/>
            <person name="Keltjens J."/>
            <person name="vanDeVossenberg J."/>
            <person name="Kartal B."/>
            <person name="Meier H."/>
            <person name="Frishman D."/>
            <person name="Huynen M.A."/>
            <person name="Mewes H."/>
            <person name="Weissenbach J."/>
            <person name="Jetten M.S.M."/>
            <person name="Wagner M."/>
            <person name="LePaslier D."/>
        </authorList>
    </citation>
    <scope>NUCLEOTIDE SEQUENCE</scope>
</reference>
<sequence length="204" mass="23297">MKCVAIDFETANAKRSSVCSLGLAIIEEQTIVKRTSWLIRPPELYFDPFSTYIHGISAKDVEDKPEFYQLWDEIFPFLEGSYLVAHNASFDMSVLCCILDVYKIPYPPLNYFCTLAIAKRVWPGLLGYALNKISRYLEIEFKHHDAEEDAVACAKILLHAYNELGVNNLEELAKKIKLPEKYLLPDNFTPTLNPQVSISSVKKE</sequence>
<dbReference type="SMART" id="SM00479">
    <property type="entry name" value="EXOIII"/>
    <property type="match status" value="1"/>
</dbReference>
<evidence type="ECO:0000313" key="7">
    <source>
        <dbReference type="Proteomes" id="UP000221734"/>
    </source>
</evidence>
<name>Q1PZU3_KUEST</name>
<evidence type="ECO:0000313" key="4">
    <source>
        <dbReference type="EMBL" id="CAJ72593.1"/>
    </source>
</evidence>
<accession>Q1PZU3</accession>
<dbReference type="Pfam" id="PF00929">
    <property type="entry name" value="RNase_T"/>
    <property type="match status" value="1"/>
</dbReference>
<dbReference type="PANTHER" id="PTHR30231">
    <property type="entry name" value="DNA POLYMERASE III SUBUNIT EPSILON"/>
    <property type="match status" value="1"/>
</dbReference>
<dbReference type="InterPro" id="IPR012337">
    <property type="entry name" value="RNaseH-like_sf"/>
</dbReference>
<keyword evidence="4" id="KW-0378">Hydrolase</keyword>
<dbReference type="InterPro" id="IPR013520">
    <property type="entry name" value="Ribonucl_H"/>
</dbReference>
<dbReference type="Proteomes" id="UP000501926">
    <property type="component" value="Chromosome"/>
</dbReference>
<protein>
    <submittedName>
        <fullName evidence="4 5">Strongly similar DNA polymerase epsilon subunit (3'-5' exonuclease)</fullName>
        <ecNumber evidence="4 5">2.7.7.7</ecNumber>
    </submittedName>
</protein>
<reference evidence="7" key="3">
    <citation type="submission" date="2017-10" db="EMBL/GenBank/DDBJ databases">
        <authorList>
            <person name="Frank J."/>
        </authorList>
    </citation>
    <scope>NUCLEOTIDE SEQUENCE [LARGE SCALE GENOMIC DNA]</scope>
</reference>
<dbReference type="KEGG" id="kst:KSMBR1_1600"/>
<dbReference type="EMBL" id="LT934425">
    <property type="protein sequence ID" value="SOH04099.1"/>
    <property type="molecule type" value="Genomic_DNA"/>
</dbReference>
<dbReference type="FunFam" id="3.30.420.10:FF:000045">
    <property type="entry name" value="3'-5' exonuclease DinG"/>
    <property type="match status" value="1"/>
</dbReference>
<keyword evidence="4" id="KW-0269">Exonuclease</keyword>
<dbReference type="AlphaFoldDB" id="Q1PZU3"/>
<proteinExistence type="predicted"/>
<dbReference type="EMBL" id="CP049055">
    <property type="protein sequence ID" value="QII10027.1"/>
    <property type="molecule type" value="Genomic_DNA"/>
</dbReference>
<reference evidence="6" key="4">
    <citation type="submission" date="2017-10" db="EMBL/GenBank/DDBJ databases">
        <authorList>
            <person name="Banno H."/>
            <person name="Chua N.-H."/>
        </authorList>
    </citation>
    <scope>NUCLEOTIDE SEQUENCE [LARGE SCALE GENOMIC DNA]</scope>
    <source>
        <strain evidence="6">Kuenenia_mbr1_ru-nijmegen</strain>
    </source>
</reference>